<keyword evidence="4" id="KW-0234">DNA repair</keyword>
<dbReference type="Proteomes" id="UP000198928">
    <property type="component" value="Unassembled WGS sequence"/>
</dbReference>
<evidence type="ECO:0000256" key="5">
    <source>
        <dbReference type="SAM" id="MobiDB-lite"/>
    </source>
</evidence>
<evidence type="ECO:0000256" key="3">
    <source>
        <dbReference type="ARBA" id="ARBA00022801"/>
    </source>
</evidence>
<sequence length="92" mass="9928">MSADHDRKPLPRAFFDRPVPEVAPDLPAGRVPVRTTDDGPIEVGLTEAEAYAGRVDPGSHTCRGRTERNAVMFGPPGHGYVHLTHGMARQSA</sequence>
<feature type="compositionally biased region" description="Basic and acidic residues" evidence="5">
    <location>
        <begin position="1"/>
        <end position="19"/>
    </location>
</feature>
<dbReference type="SUPFAM" id="SSF50486">
    <property type="entry name" value="FMT C-terminal domain-like"/>
    <property type="match status" value="1"/>
</dbReference>
<accession>A0A1I3VVW0</accession>
<evidence type="ECO:0000256" key="4">
    <source>
        <dbReference type="ARBA" id="ARBA00023204"/>
    </source>
</evidence>
<dbReference type="Pfam" id="PF02245">
    <property type="entry name" value="Pur_DNA_glyco"/>
    <property type="match status" value="1"/>
</dbReference>
<name>A0A1I3VVW0_9ACTN</name>
<dbReference type="AlphaFoldDB" id="A0A1I3VVW0"/>
<dbReference type="GO" id="GO:0003905">
    <property type="term" value="F:alkylbase DNA N-glycosylase activity"/>
    <property type="evidence" value="ECO:0007669"/>
    <property type="project" value="InterPro"/>
</dbReference>
<dbReference type="InterPro" id="IPR036995">
    <property type="entry name" value="MPG_sf"/>
</dbReference>
<dbReference type="Gene3D" id="3.10.300.10">
    <property type="entry name" value="Methylpurine-DNA glycosylase (MPG)"/>
    <property type="match status" value="1"/>
</dbReference>
<organism evidence="6 7">
    <name type="scientific">Streptomyces pini</name>
    <dbReference type="NCBI Taxonomy" id="1520580"/>
    <lineage>
        <taxon>Bacteria</taxon>
        <taxon>Bacillati</taxon>
        <taxon>Actinomycetota</taxon>
        <taxon>Actinomycetes</taxon>
        <taxon>Kitasatosporales</taxon>
        <taxon>Streptomycetaceae</taxon>
        <taxon>Streptomyces</taxon>
    </lineage>
</organism>
<keyword evidence="7" id="KW-1185">Reference proteome</keyword>
<evidence type="ECO:0000313" key="7">
    <source>
        <dbReference type="Proteomes" id="UP000198928"/>
    </source>
</evidence>
<gene>
    <name evidence="6" type="ORF">SAMN05192584_1033</name>
</gene>
<evidence type="ECO:0000313" key="6">
    <source>
        <dbReference type="EMBL" id="SFJ98406.1"/>
    </source>
</evidence>
<evidence type="ECO:0000256" key="1">
    <source>
        <dbReference type="ARBA" id="ARBA00009232"/>
    </source>
</evidence>
<dbReference type="GO" id="GO:0006284">
    <property type="term" value="P:base-excision repair"/>
    <property type="evidence" value="ECO:0007669"/>
    <property type="project" value="InterPro"/>
</dbReference>
<keyword evidence="3" id="KW-0378">Hydrolase</keyword>
<proteinExistence type="inferred from homology"/>
<evidence type="ECO:0000256" key="2">
    <source>
        <dbReference type="ARBA" id="ARBA00022763"/>
    </source>
</evidence>
<keyword evidence="2" id="KW-0227">DNA damage</keyword>
<dbReference type="GO" id="GO:0003677">
    <property type="term" value="F:DNA binding"/>
    <property type="evidence" value="ECO:0007669"/>
    <property type="project" value="InterPro"/>
</dbReference>
<dbReference type="PANTHER" id="PTHR10429">
    <property type="entry name" value="DNA-3-METHYLADENINE GLYCOSYLASE"/>
    <property type="match status" value="1"/>
</dbReference>
<feature type="region of interest" description="Disordered" evidence="5">
    <location>
        <begin position="1"/>
        <end position="21"/>
    </location>
</feature>
<dbReference type="PANTHER" id="PTHR10429:SF0">
    <property type="entry name" value="DNA-3-METHYLADENINE GLYCOSYLASE"/>
    <property type="match status" value="1"/>
</dbReference>
<protein>
    <submittedName>
        <fullName evidence="6">DNA-3-methyladenine glycosylase</fullName>
    </submittedName>
</protein>
<dbReference type="InterPro" id="IPR011034">
    <property type="entry name" value="Formyl_transferase-like_C_sf"/>
</dbReference>
<dbReference type="EMBL" id="FOSG01000003">
    <property type="protein sequence ID" value="SFJ98406.1"/>
    <property type="molecule type" value="Genomic_DNA"/>
</dbReference>
<dbReference type="InterPro" id="IPR003180">
    <property type="entry name" value="MPG"/>
</dbReference>
<comment type="similarity">
    <text evidence="1">Belongs to the DNA glycosylase MPG family.</text>
</comment>
<reference evidence="7" key="1">
    <citation type="submission" date="2016-10" db="EMBL/GenBank/DDBJ databases">
        <authorList>
            <person name="Varghese N."/>
            <person name="Submissions S."/>
        </authorList>
    </citation>
    <scope>NUCLEOTIDE SEQUENCE [LARGE SCALE GENOMIC DNA]</scope>
    <source>
        <strain evidence="7">PL19</strain>
    </source>
</reference>